<evidence type="ECO:0000259" key="6">
    <source>
        <dbReference type="PROSITE" id="PS50983"/>
    </source>
</evidence>
<organism evidence="7 8">
    <name type="scientific">Saccharopolyspora spinosa</name>
    <dbReference type="NCBI Taxonomy" id="60894"/>
    <lineage>
        <taxon>Bacteria</taxon>
        <taxon>Bacillati</taxon>
        <taxon>Actinomycetota</taxon>
        <taxon>Actinomycetes</taxon>
        <taxon>Pseudonocardiales</taxon>
        <taxon>Pseudonocardiaceae</taxon>
        <taxon>Saccharopolyspora</taxon>
    </lineage>
</organism>
<gene>
    <name evidence="7" type="ORF">A8926_5937</name>
</gene>
<dbReference type="GO" id="GO:0030288">
    <property type="term" value="C:outer membrane-bounded periplasmic space"/>
    <property type="evidence" value="ECO:0007669"/>
    <property type="project" value="TreeGrafter"/>
</dbReference>
<dbReference type="Pfam" id="PF01497">
    <property type="entry name" value="Peripla_BP_2"/>
    <property type="match status" value="1"/>
</dbReference>
<evidence type="ECO:0000313" key="8">
    <source>
        <dbReference type="Proteomes" id="UP000233786"/>
    </source>
</evidence>
<dbReference type="SUPFAM" id="SSF53807">
    <property type="entry name" value="Helical backbone' metal receptor"/>
    <property type="match status" value="1"/>
</dbReference>
<dbReference type="InterPro" id="IPR051313">
    <property type="entry name" value="Bact_iron-sidero_bind"/>
</dbReference>
<evidence type="ECO:0000256" key="3">
    <source>
        <dbReference type="ARBA" id="ARBA00022448"/>
    </source>
</evidence>
<dbReference type="EMBL" id="PJNB01000001">
    <property type="protein sequence ID" value="PKW17909.1"/>
    <property type="molecule type" value="Genomic_DNA"/>
</dbReference>
<keyword evidence="8" id="KW-1185">Reference proteome</keyword>
<dbReference type="CDD" id="cd01146">
    <property type="entry name" value="FhuD"/>
    <property type="match status" value="1"/>
</dbReference>
<comment type="caution">
    <text evidence="7">The sequence shown here is derived from an EMBL/GenBank/DDBJ whole genome shotgun (WGS) entry which is preliminary data.</text>
</comment>
<dbReference type="PROSITE" id="PS50983">
    <property type="entry name" value="FE_B12_PBP"/>
    <property type="match status" value="1"/>
</dbReference>
<dbReference type="PANTHER" id="PTHR30532">
    <property type="entry name" value="IRON III DICITRATE-BINDING PERIPLASMIC PROTEIN"/>
    <property type="match status" value="1"/>
</dbReference>
<feature type="domain" description="Fe/B12 periplasmic-binding" evidence="6">
    <location>
        <begin position="52"/>
        <end position="322"/>
    </location>
</feature>
<keyword evidence="4 5" id="KW-0732">Signal</keyword>
<dbReference type="Proteomes" id="UP000233786">
    <property type="component" value="Unassembled WGS sequence"/>
</dbReference>
<dbReference type="AlphaFoldDB" id="A0A2N3Y4Q9"/>
<evidence type="ECO:0000256" key="2">
    <source>
        <dbReference type="ARBA" id="ARBA00008814"/>
    </source>
</evidence>
<evidence type="ECO:0000313" key="7">
    <source>
        <dbReference type="EMBL" id="PKW17909.1"/>
    </source>
</evidence>
<feature type="signal peptide" evidence="5">
    <location>
        <begin position="1"/>
        <end position="18"/>
    </location>
</feature>
<evidence type="ECO:0000256" key="5">
    <source>
        <dbReference type="SAM" id="SignalP"/>
    </source>
</evidence>
<name>A0A2N3Y4Q9_SACSN</name>
<dbReference type="STRING" id="994479.GCA_000194155_05776"/>
<accession>A0A2N3Y4Q9</accession>
<dbReference type="GO" id="GO:1901678">
    <property type="term" value="P:iron coordination entity transport"/>
    <property type="evidence" value="ECO:0007669"/>
    <property type="project" value="UniProtKB-ARBA"/>
</dbReference>
<dbReference type="RefSeq" id="WP_010311991.1">
    <property type="nucleotide sequence ID" value="NZ_PJNB01000001.1"/>
</dbReference>
<evidence type="ECO:0000256" key="1">
    <source>
        <dbReference type="ARBA" id="ARBA00004196"/>
    </source>
</evidence>
<feature type="chain" id="PRO_5014872143" evidence="5">
    <location>
        <begin position="19"/>
        <end position="324"/>
    </location>
</feature>
<dbReference type="PANTHER" id="PTHR30532:SF24">
    <property type="entry name" value="FERRIC ENTEROBACTIN-BINDING PERIPLASMIC PROTEIN FEPB"/>
    <property type="match status" value="1"/>
</dbReference>
<comment type="subcellular location">
    <subcellularLocation>
        <location evidence="1">Cell envelope</location>
    </subcellularLocation>
</comment>
<protein>
    <submittedName>
        <fullName evidence="7">Iron complex transport system substrate-binding protein</fullName>
    </submittedName>
</protein>
<keyword evidence="3" id="KW-0813">Transport</keyword>
<dbReference type="Gene3D" id="3.40.50.1980">
    <property type="entry name" value="Nitrogenase molybdenum iron protein domain"/>
    <property type="match status" value="2"/>
</dbReference>
<comment type="similarity">
    <text evidence="2">Belongs to the bacterial solute-binding protein 8 family.</text>
</comment>
<proteinExistence type="inferred from homology"/>
<evidence type="ECO:0000256" key="4">
    <source>
        <dbReference type="ARBA" id="ARBA00022729"/>
    </source>
</evidence>
<reference evidence="7" key="1">
    <citation type="submission" date="2017-12" db="EMBL/GenBank/DDBJ databases">
        <title>Sequencing the genomes of 1000 Actinobacteria strains.</title>
        <authorList>
            <person name="Klenk H.-P."/>
        </authorList>
    </citation>
    <scope>NUCLEOTIDE SEQUENCE [LARGE SCALE GENOMIC DNA]</scope>
    <source>
        <strain evidence="7">DSM 44228</strain>
    </source>
</reference>
<sequence length="324" mass="33682">MTVLLGVVLALTGCGAPAAERETTGSEEAAGQFPVTIPTAFGDVTVPKRPQRVVALGWGDAEVALTLGVQPVGAADWLPVGGDGVPVWMPADKRYAKRPAMLGTLEVDMEAVAALEPDLILDTRASGERSRYDLLSGLGVPVVSIPPDGKAYRTDWEDQLDMIAKALGKSAEAQEVRAGVEESFRKAAAAHPEFAGKTTVVGSKTVGSYGAYVNGGSRIEFMERLGFVQSPQVQSLAGDSFSVKISPERMDLLNADFVLMSPIGVSPGDIAGDPLFRAVPAVQAGHSVVLSDAEVAQAFASGTALGMSHAVEKVVPLIAQAMAN</sequence>
<dbReference type="InterPro" id="IPR002491">
    <property type="entry name" value="ABC_transptr_periplasmic_BD"/>
</dbReference>